<feature type="transmembrane region" description="Helical" evidence="10">
    <location>
        <begin position="1259"/>
        <end position="1282"/>
    </location>
</feature>
<evidence type="ECO:0000256" key="3">
    <source>
        <dbReference type="ARBA" id="ARBA00022692"/>
    </source>
</evidence>
<feature type="transmembrane region" description="Helical" evidence="10">
    <location>
        <begin position="781"/>
        <end position="806"/>
    </location>
</feature>
<evidence type="ECO:0000259" key="12">
    <source>
        <dbReference type="PROSITE" id="PS50262"/>
    </source>
</evidence>
<feature type="transmembrane region" description="Helical" evidence="10">
    <location>
        <begin position="621"/>
        <end position="641"/>
    </location>
</feature>
<feature type="domain" description="G-protein coupled receptors family 1 profile" evidence="12">
    <location>
        <begin position="1042"/>
        <end position="1280"/>
    </location>
</feature>
<evidence type="ECO:0000313" key="13">
    <source>
        <dbReference type="EMBL" id="CAH3131118.1"/>
    </source>
</evidence>
<feature type="transmembrane region" description="Helical" evidence="10">
    <location>
        <begin position="186"/>
        <end position="211"/>
    </location>
</feature>
<dbReference type="Gene3D" id="1.20.1070.10">
    <property type="entry name" value="Rhodopsin 7-helix transmembrane proteins"/>
    <property type="match status" value="5"/>
</dbReference>
<dbReference type="PANTHER" id="PTHR24246:SF27">
    <property type="entry name" value="ADENOSINE RECEPTOR, ISOFORM A"/>
    <property type="match status" value="1"/>
</dbReference>
<evidence type="ECO:0000313" key="14">
    <source>
        <dbReference type="Proteomes" id="UP001159428"/>
    </source>
</evidence>
<keyword evidence="5" id="KW-0297">G-protein coupled receptor</keyword>
<feature type="transmembrane region" description="Helical" evidence="10">
    <location>
        <begin position="662"/>
        <end position="682"/>
    </location>
</feature>
<feature type="transmembrane region" description="Helical" evidence="10">
    <location>
        <begin position="826"/>
        <end position="845"/>
    </location>
</feature>
<evidence type="ECO:0000256" key="8">
    <source>
        <dbReference type="ARBA" id="ARBA00023180"/>
    </source>
</evidence>
<evidence type="ECO:0000256" key="1">
    <source>
        <dbReference type="ARBA" id="ARBA00004651"/>
    </source>
</evidence>
<evidence type="ECO:0000256" key="9">
    <source>
        <dbReference type="ARBA" id="ARBA00023224"/>
    </source>
</evidence>
<feature type="transmembrane region" description="Helical" evidence="10">
    <location>
        <begin position="1143"/>
        <end position="1167"/>
    </location>
</feature>
<feature type="domain" description="G-protein coupled receptors family 1 profile" evidence="12">
    <location>
        <begin position="724"/>
        <end position="963"/>
    </location>
</feature>
<evidence type="ECO:0000256" key="10">
    <source>
        <dbReference type="SAM" id="Phobius"/>
    </source>
</evidence>
<feature type="transmembrane region" description="Helical" evidence="10">
    <location>
        <begin position="1179"/>
        <end position="1200"/>
    </location>
</feature>
<reference evidence="13 14" key="1">
    <citation type="submission" date="2022-05" db="EMBL/GenBank/DDBJ databases">
        <authorList>
            <consortium name="Genoscope - CEA"/>
            <person name="William W."/>
        </authorList>
    </citation>
    <scope>NUCLEOTIDE SEQUENCE [LARGE SCALE GENOMIC DNA]</scope>
</reference>
<keyword evidence="2" id="KW-1003">Cell membrane</keyword>
<feature type="domain" description="G-protein coupled receptors family 1 profile" evidence="12">
    <location>
        <begin position="1"/>
        <end position="169"/>
    </location>
</feature>
<feature type="transmembrane region" description="Helical" evidence="10">
    <location>
        <begin position="36"/>
        <end position="55"/>
    </location>
</feature>
<feature type="transmembrane region" description="Helical" evidence="10">
    <location>
        <begin position="382"/>
        <end position="402"/>
    </location>
</feature>
<feature type="transmembrane region" description="Helical" evidence="10">
    <location>
        <begin position="223"/>
        <end position="246"/>
    </location>
</feature>
<feature type="transmembrane region" description="Helical" evidence="10">
    <location>
        <begin position="1063"/>
        <end position="1086"/>
    </location>
</feature>
<name>A0AAU9X0J9_9CNID</name>
<feature type="transmembrane region" description="Helical" evidence="10">
    <location>
        <begin position="583"/>
        <end position="609"/>
    </location>
</feature>
<evidence type="ECO:0000256" key="5">
    <source>
        <dbReference type="ARBA" id="ARBA00023040"/>
    </source>
</evidence>
<dbReference type="PROSITE" id="PS50262">
    <property type="entry name" value="G_PROTEIN_RECEP_F1_2"/>
    <property type="match status" value="5"/>
</dbReference>
<evidence type="ECO:0000256" key="7">
    <source>
        <dbReference type="ARBA" id="ARBA00023170"/>
    </source>
</evidence>
<feature type="transmembrane region" description="Helical" evidence="10">
    <location>
        <begin position="1221"/>
        <end position="1247"/>
    </location>
</feature>
<feature type="transmembrane region" description="Helical" evidence="10">
    <location>
        <begin position="469"/>
        <end position="487"/>
    </location>
</feature>
<feature type="transmembrane region" description="Helical" evidence="10">
    <location>
        <begin position="300"/>
        <end position="321"/>
    </location>
</feature>
<dbReference type="GO" id="GO:0005886">
    <property type="term" value="C:plasma membrane"/>
    <property type="evidence" value="ECO:0007669"/>
    <property type="project" value="UniProtKB-SubCell"/>
</dbReference>
<keyword evidence="14" id="KW-1185">Reference proteome</keyword>
<evidence type="ECO:0000256" key="6">
    <source>
        <dbReference type="ARBA" id="ARBA00023136"/>
    </source>
</evidence>
<feature type="domain" description="G-protein coupled receptors family 1 profile" evidence="12">
    <location>
        <begin position="478"/>
        <end position="717"/>
    </location>
</feature>
<feature type="transmembrane region" description="Helical" evidence="10">
    <location>
        <begin position="114"/>
        <end position="138"/>
    </location>
</feature>
<accession>A0AAU9X0J9</accession>
<feature type="transmembrane region" description="Helical" evidence="10">
    <location>
        <begin position="851"/>
        <end position="880"/>
    </location>
</feature>
<organism evidence="13 14">
    <name type="scientific">Pocillopora meandrina</name>
    <dbReference type="NCBI Taxonomy" id="46732"/>
    <lineage>
        <taxon>Eukaryota</taxon>
        <taxon>Metazoa</taxon>
        <taxon>Cnidaria</taxon>
        <taxon>Anthozoa</taxon>
        <taxon>Hexacorallia</taxon>
        <taxon>Scleractinia</taxon>
        <taxon>Astrocoeniina</taxon>
        <taxon>Pocilloporidae</taxon>
        <taxon>Pocillopora</taxon>
    </lineage>
</organism>
<evidence type="ECO:0000256" key="4">
    <source>
        <dbReference type="ARBA" id="ARBA00022989"/>
    </source>
</evidence>
<feature type="transmembrane region" description="Helical" evidence="10">
    <location>
        <begin position="907"/>
        <end position="931"/>
    </location>
</feature>
<feature type="transmembrane region" description="Helical" evidence="10">
    <location>
        <begin position="745"/>
        <end position="769"/>
    </location>
</feature>
<dbReference type="Pfam" id="PF00001">
    <property type="entry name" value="7tm_1"/>
    <property type="match status" value="5"/>
</dbReference>
<keyword evidence="11" id="KW-0732">Signal</keyword>
<dbReference type="EMBL" id="CALNXJ010000025">
    <property type="protein sequence ID" value="CAH3131118.1"/>
    <property type="molecule type" value="Genomic_DNA"/>
</dbReference>
<keyword evidence="3 10" id="KW-0812">Transmembrane</keyword>
<keyword evidence="9" id="KW-0807">Transducer</keyword>
<feature type="transmembrane region" description="Helical" evidence="10">
    <location>
        <begin position="1031"/>
        <end position="1051"/>
    </location>
</feature>
<feature type="transmembrane region" description="Helical" evidence="10">
    <location>
        <begin position="67"/>
        <end position="88"/>
    </location>
</feature>
<keyword evidence="6 10" id="KW-0472">Membrane</keyword>
<gene>
    <name evidence="13" type="ORF">PMEA_00014150</name>
</gene>
<feature type="transmembrane region" description="Helical" evidence="10">
    <location>
        <begin position="539"/>
        <end position="562"/>
    </location>
</feature>
<proteinExistence type="predicted"/>
<dbReference type="SMART" id="SM01381">
    <property type="entry name" value="7TM_GPCR_Srsx"/>
    <property type="match status" value="1"/>
</dbReference>
<feature type="signal peptide" evidence="11">
    <location>
        <begin position="1"/>
        <end position="20"/>
    </location>
</feature>
<dbReference type="PANTHER" id="PTHR24246">
    <property type="entry name" value="OLFACTORY RECEPTOR AND ADENOSINE RECEPTOR"/>
    <property type="match status" value="1"/>
</dbReference>
<dbReference type="InterPro" id="IPR000276">
    <property type="entry name" value="GPCR_Rhodpsn"/>
</dbReference>
<keyword evidence="7" id="KW-0675">Receptor</keyword>
<evidence type="ECO:0000256" key="11">
    <source>
        <dbReference type="SAM" id="SignalP"/>
    </source>
</evidence>
<feature type="transmembrane region" description="Helical" evidence="10">
    <location>
        <begin position="1098"/>
        <end position="1123"/>
    </location>
</feature>
<dbReference type="SUPFAM" id="SSF81321">
    <property type="entry name" value="Family A G protein-coupled receptor-like"/>
    <property type="match status" value="5"/>
</dbReference>
<keyword evidence="8" id="KW-0325">Glycoprotein</keyword>
<dbReference type="CDD" id="cd00637">
    <property type="entry name" value="7tm_classA_rhodopsin-like"/>
    <property type="match status" value="5"/>
</dbReference>
<feature type="transmembrane region" description="Helical" evidence="10">
    <location>
        <begin position="150"/>
        <end position="171"/>
    </location>
</feature>
<comment type="subcellular location">
    <subcellularLocation>
        <location evidence="1">Cell membrane</location>
        <topology evidence="1">Multi-pass membrane protein</topology>
    </subcellularLocation>
</comment>
<comment type="caution">
    <text evidence="13">The sequence shown here is derived from an EMBL/GenBank/DDBJ whole genome shotgun (WGS) entry which is preliminary data.</text>
</comment>
<dbReference type="Proteomes" id="UP001159428">
    <property type="component" value="Unassembled WGS sequence"/>
</dbReference>
<dbReference type="PRINTS" id="PR00237">
    <property type="entry name" value="GPCRRHODOPSN"/>
</dbReference>
<feature type="domain" description="G-protein coupled receptors family 1 profile" evidence="12">
    <location>
        <begin position="202"/>
        <end position="437"/>
    </location>
</feature>
<feature type="transmembrane region" description="Helical" evidence="10">
    <location>
        <begin position="333"/>
        <end position="353"/>
    </location>
</feature>
<sequence>MFSCSSLFFLVLISLERAYAVVCPLRHRLASNKSYIWCIVTVWVIGGFVGAVLLLDTAKMWNHEISQYIICSMIFSALAIICGSYWSIRNKLYSRDVPAINRSSRNNVEQNIKLSKTLCIVTAASCVCWLPGSILYFVNAVCKCRISMGALYATTLFNIASSFVNPVIYSFRMPIFKEPLTSTTALFFSVINIIQALVILASNAFTIYVFVQRKLCLKRTAFLLINLAVTDFLIGAGALLEIIFLSFRKITVKAIIYDEPLSAFQISFSCSSLFCLVGISLERVYAVLWPYRHRTISTKFYIVNIALAWIAGITIGVLYTLVSLDVIRKEANIPTELALLCSLAIFVASYAAIRNRMNKTVLSLDAHNRHTEEQNMKLSRTLIIVTTLSLLLWVPAIVVTGVQVNCNSCSEAVVRLQIVSSTRVLHLSNSIVNPVVYSYRMPMFREEMKKFLNKIRCFRCITSENTVQSVEALVICIGNAFAIFVFWQKRLTLRQTSYLLINLAVSDLLVGVWELISLASGQVPNLFGVSFLKDTLIPLVNFITTSLTIFFSSSSSCCLALISIERAFSVLRPIRHRTVSLRVYFGAITFAWTAGMGTSLIFLIPVFSASDKMPSTVAVNVVYLLSISLVCTGYLTICKYLKRTHPYSCNQNRSYLERNKKLSQTLLLVIGLSLVCWLPGLILYTLGDFCPVCISAPVMLTGRVLHLANSAVNPVTYRVFILAGNIFSIFAFWKHRAELKRTSYLLVNLAVADLLVTVDISFLVGSGIKYLTTKRVIQDDWLFIMIFTLDAFFGMASLLSLLVVALERLYAVRWPFRHRILNARSYIVTILFIWLTAAGCVFLYLETIYNYFQLGVACPLTLVLIAVSALVIIIAAYMFICRQTRRNNPEGFNERQDQQNKKLTKTLCIVTGLSIICWLPGIVLSICTYLTDDVMTTHISRLRAILLAKMFQYLNSVVDPIVYAFRMPLIKRKIVEIFSKISPKKKRSHDTSRAKELDATALRKKKRKNLERFLLMEISSATIVTCTFSVIYFLVAFFILLGNISTIFVFWKHRGELKRTSYLLLNLAFADLLVGISVLDVAANGIQHLASHKQSRFWKFIITNGFDSFSAFVALISLLAMTLERLYAIRWPFRHRTMSIRSYIYSVAFVWILAGIMFIFDFLSVFFHNEAIGLSKASSIIVALVTSFSLAITCASYVLIRQQTRQNIPGIRVQQNKKLTNTLLIVTIVSVFCWLPLIIYCTAVFGWSLIEDVASNHSYYTLLIVKTLQYSNSMVNPILYAFRLPMFKLELQKCCSKFFPS</sequence>
<feature type="chain" id="PRO_5043639450" description="G-protein coupled receptors family 1 profile domain-containing protein" evidence="11">
    <location>
        <begin position="21"/>
        <end position="1301"/>
    </location>
</feature>
<protein>
    <recommendedName>
        <fullName evidence="12">G-protein coupled receptors family 1 profile domain-containing protein</fullName>
    </recommendedName>
</protein>
<feature type="transmembrane region" description="Helical" evidence="10">
    <location>
        <begin position="266"/>
        <end position="288"/>
    </location>
</feature>
<keyword evidence="4 10" id="KW-1133">Transmembrane helix</keyword>
<dbReference type="GO" id="GO:0004930">
    <property type="term" value="F:G protein-coupled receptor activity"/>
    <property type="evidence" value="ECO:0007669"/>
    <property type="project" value="UniProtKB-KW"/>
</dbReference>
<evidence type="ECO:0000256" key="2">
    <source>
        <dbReference type="ARBA" id="ARBA00022475"/>
    </source>
</evidence>
<dbReference type="InterPro" id="IPR017452">
    <property type="entry name" value="GPCR_Rhodpsn_7TM"/>
</dbReference>
<feature type="transmembrane region" description="Helical" evidence="10">
    <location>
        <begin position="715"/>
        <end position="733"/>
    </location>
</feature>
<feature type="transmembrane region" description="Helical" evidence="10">
    <location>
        <begin position="499"/>
        <end position="519"/>
    </location>
</feature>